<feature type="region of interest" description="Disordered" evidence="1">
    <location>
        <begin position="228"/>
        <end position="260"/>
    </location>
</feature>
<gene>
    <name evidence="2" type="ORF">SEMRO_537_G162290.1</name>
</gene>
<feature type="compositionally biased region" description="Polar residues" evidence="1">
    <location>
        <begin position="68"/>
        <end position="79"/>
    </location>
</feature>
<dbReference type="AlphaFoldDB" id="A0A9N8E4K1"/>
<accession>A0A9N8E4K1</accession>
<proteinExistence type="predicted"/>
<feature type="region of interest" description="Disordered" evidence="1">
    <location>
        <begin position="108"/>
        <end position="142"/>
    </location>
</feature>
<dbReference type="EMBL" id="CAICTM010000536">
    <property type="protein sequence ID" value="CAB9512446.1"/>
    <property type="molecule type" value="Genomic_DNA"/>
</dbReference>
<evidence type="ECO:0000313" key="2">
    <source>
        <dbReference type="EMBL" id="CAB9512446.1"/>
    </source>
</evidence>
<sequence length="318" mass="35587">MAPRRSMQFPPVEIIIDEDLQGSLSTFGFNSLFDESQALLECSRWELDLSAQSEESAADCVMKKPKRQQTSESKANPQPSDVALKIPRRQQTNDGQAIKSAALQRLGPTTSIRRSRSEGKPVRCNNTRVPRYMRTSDPGPVSVKSLQHLLATMSKELEEEEDIKDQDRQDMEGSHASTWHVRNTHKQKTPQTEQTPTVSSLPQGNDSLLTDDECSFCDIEHEFGRADADSIGVVREDSAPPAAEESQNETGKETATSSSFLSRRMSCLILKALETNPELLQDDGRKLKGSTENLRPKNPRDNRPRLPNRSLTRDDLRG</sequence>
<feature type="region of interest" description="Disordered" evidence="1">
    <location>
        <begin position="56"/>
        <end position="80"/>
    </location>
</feature>
<dbReference type="Proteomes" id="UP001153069">
    <property type="component" value="Unassembled WGS sequence"/>
</dbReference>
<name>A0A9N8E4K1_9STRA</name>
<feature type="compositionally biased region" description="Basic and acidic residues" evidence="1">
    <location>
        <begin position="294"/>
        <end position="304"/>
    </location>
</feature>
<feature type="compositionally biased region" description="Basic and acidic residues" evidence="1">
    <location>
        <begin position="228"/>
        <end position="238"/>
    </location>
</feature>
<feature type="region of interest" description="Disordered" evidence="1">
    <location>
        <begin position="156"/>
        <end position="207"/>
    </location>
</feature>
<evidence type="ECO:0000256" key="1">
    <source>
        <dbReference type="SAM" id="MobiDB-lite"/>
    </source>
</evidence>
<reference evidence="2" key="1">
    <citation type="submission" date="2020-06" db="EMBL/GenBank/DDBJ databases">
        <authorList>
            <consortium name="Plant Systems Biology data submission"/>
        </authorList>
    </citation>
    <scope>NUCLEOTIDE SEQUENCE</scope>
    <source>
        <strain evidence="2">D6</strain>
    </source>
</reference>
<protein>
    <submittedName>
        <fullName evidence="2">Uncharacterized protein</fullName>
    </submittedName>
</protein>
<feature type="region of interest" description="Disordered" evidence="1">
    <location>
        <begin position="278"/>
        <end position="318"/>
    </location>
</feature>
<keyword evidence="3" id="KW-1185">Reference proteome</keyword>
<organism evidence="2 3">
    <name type="scientific">Seminavis robusta</name>
    <dbReference type="NCBI Taxonomy" id="568900"/>
    <lineage>
        <taxon>Eukaryota</taxon>
        <taxon>Sar</taxon>
        <taxon>Stramenopiles</taxon>
        <taxon>Ochrophyta</taxon>
        <taxon>Bacillariophyta</taxon>
        <taxon>Bacillariophyceae</taxon>
        <taxon>Bacillariophycidae</taxon>
        <taxon>Naviculales</taxon>
        <taxon>Naviculaceae</taxon>
        <taxon>Seminavis</taxon>
    </lineage>
</organism>
<feature type="compositionally biased region" description="Polar residues" evidence="1">
    <location>
        <begin position="198"/>
        <end position="207"/>
    </location>
</feature>
<evidence type="ECO:0000313" key="3">
    <source>
        <dbReference type="Proteomes" id="UP001153069"/>
    </source>
</evidence>
<comment type="caution">
    <text evidence="2">The sequence shown here is derived from an EMBL/GenBank/DDBJ whole genome shotgun (WGS) entry which is preliminary data.</text>
</comment>